<sequence length="249" mass="28696">MDDEVERKPDILLLQLSRDMEEIESDDVEFDDPLSTPQILKKIYEKMSAAQKHNRFLEQRISNMEKRQDTVLRDIKNQMRILGEVQKMNLTAMEKLKTQMTEFGEIQKNELQNIRNQMKEVEGGWKASSRRNSDLDGGDTDEMAGSSMQSSDGRKCIFCDASSHSSDDCHVVPNWMDRRCKVSDQQLCLTCLEPAHSDDEECPRGSIDCPNCTDRFIGEKTVLTRHHPLLCFFGTPVTARKSKRRCLPY</sequence>
<keyword evidence="1" id="KW-0175">Coiled coil</keyword>
<dbReference type="AlphaFoldDB" id="A0A1I7TTM9"/>
<dbReference type="WBParaSite" id="Csp11.Scaffold629.g11669.t1">
    <property type="protein sequence ID" value="Csp11.Scaffold629.g11669.t1"/>
    <property type="gene ID" value="Csp11.Scaffold629.g11669"/>
</dbReference>
<reference evidence="4" key="1">
    <citation type="submission" date="2016-11" db="UniProtKB">
        <authorList>
            <consortium name="WormBaseParasite"/>
        </authorList>
    </citation>
    <scope>IDENTIFICATION</scope>
</reference>
<evidence type="ECO:0000256" key="1">
    <source>
        <dbReference type="SAM" id="Coils"/>
    </source>
</evidence>
<feature type="region of interest" description="Disordered" evidence="2">
    <location>
        <begin position="121"/>
        <end position="148"/>
    </location>
</feature>
<evidence type="ECO:0000256" key="2">
    <source>
        <dbReference type="SAM" id="MobiDB-lite"/>
    </source>
</evidence>
<accession>A0A1I7TTM9</accession>
<evidence type="ECO:0000313" key="3">
    <source>
        <dbReference type="Proteomes" id="UP000095282"/>
    </source>
</evidence>
<protein>
    <submittedName>
        <fullName evidence="4">RING-type domain-containing protein</fullName>
    </submittedName>
</protein>
<proteinExistence type="predicted"/>
<name>A0A1I7TTM9_9PELO</name>
<keyword evidence="3" id="KW-1185">Reference proteome</keyword>
<dbReference type="Proteomes" id="UP000095282">
    <property type="component" value="Unplaced"/>
</dbReference>
<organism evidence="3 4">
    <name type="scientific">Caenorhabditis tropicalis</name>
    <dbReference type="NCBI Taxonomy" id="1561998"/>
    <lineage>
        <taxon>Eukaryota</taxon>
        <taxon>Metazoa</taxon>
        <taxon>Ecdysozoa</taxon>
        <taxon>Nematoda</taxon>
        <taxon>Chromadorea</taxon>
        <taxon>Rhabditida</taxon>
        <taxon>Rhabditina</taxon>
        <taxon>Rhabditomorpha</taxon>
        <taxon>Rhabditoidea</taxon>
        <taxon>Rhabditidae</taxon>
        <taxon>Peloderinae</taxon>
        <taxon>Caenorhabditis</taxon>
    </lineage>
</organism>
<feature type="coiled-coil region" evidence="1">
    <location>
        <begin position="40"/>
        <end position="67"/>
    </location>
</feature>
<evidence type="ECO:0000313" key="4">
    <source>
        <dbReference type="WBParaSite" id="Csp11.Scaffold629.g11669.t1"/>
    </source>
</evidence>